<keyword evidence="2 5" id="KW-0812">Transmembrane</keyword>
<evidence type="ECO:0000259" key="6">
    <source>
        <dbReference type="PROSITE" id="PS50850"/>
    </source>
</evidence>
<evidence type="ECO:0000256" key="3">
    <source>
        <dbReference type="ARBA" id="ARBA00022989"/>
    </source>
</evidence>
<feature type="transmembrane region" description="Helical" evidence="5">
    <location>
        <begin position="151"/>
        <end position="173"/>
    </location>
</feature>
<accession>A0A226X050</accession>
<evidence type="ECO:0000256" key="2">
    <source>
        <dbReference type="ARBA" id="ARBA00022692"/>
    </source>
</evidence>
<name>A0A226X050_CABSO</name>
<dbReference type="InterPro" id="IPR011701">
    <property type="entry name" value="MFS"/>
</dbReference>
<feature type="transmembrane region" description="Helical" evidence="5">
    <location>
        <begin position="350"/>
        <end position="375"/>
    </location>
</feature>
<dbReference type="InterPro" id="IPR020846">
    <property type="entry name" value="MFS_dom"/>
</dbReference>
<comment type="subcellular location">
    <subcellularLocation>
        <location evidence="1">Membrane</location>
        <topology evidence="1">Multi-pass membrane protein</topology>
    </subcellularLocation>
</comment>
<dbReference type="Pfam" id="PF07690">
    <property type="entry name" value="MFS_1"/>
    <property type="match status" value="1"/>
</dbReference>
<dbReference type="InterPro" id="IPR005829">
    <property type="entry name" value="Sugar_transporter_CS"/>
</dbReference>
<dbReference type="Proteomes" id="UP000214720">
    <property type="component" value="Unassembled WGS sequence"/>
</dbReference>
<keyword evidence="4 5" id="KW-0472">Membrane</keyword>
<dbReference type="PROSITE" id="PS50850">
    <property type="entry name" value="MFS"/>
    <property type="match status" value="1"/>
</dbReference>
<dbReference type="RefSeq" id="WP_179258366.1">
    <property type="nucleotide sequence ID" value="NZ_MTHB01000119.1"/>
</dbReference>
<evidence type="ECO:0000313" key="8">
    <source>
        <dbReference type="Proteomes" id="UP000214720"/>
    </source>
</evidence>
<proteinExistence type="predicted"/>
<organism evidence="7 8">
    <name type="scientific">Caballeronia sordidicola</name>
    <name type="common">Burkholderia sordidicola</name>
    <dbReference type="NCBI Taxonomy" id="196367"/>
    <lineage>
        <taxon>Bacteria</taxon>
        <taxon>Pseudomonadati</taxon>
        <taxon>Pseudomonadota</taxon>
        <taxon>Betaproteobacteria</taxon>
        <taxon>Burkholderiales</taxon>
        <taxon>Burkholderiaceae</taxon>
        <taxon>Caballeronia</taxon>
    </lineage>
</organism>
<feature type="transmembrane region" description="Helical" evidence="5">
    <location>
        <begin position="27"/>
        <end position="53"/>
    </location>
</feature>
<dbReference type="EMBL" id="MTHB01000119">
    <property type="protein sequence ID" value="OXC76733.1"/>
    <property type="molecule type" value="Genomic_DNA"/>
</dbReference>
<gene>
    <name evidence="7" type="ORF">BSU04_20465</name>
</gene>
<feature type="transmembrane region" description="Helical" evidence="5">
    <location>
        <begin position="92"/>
        <end position="111"/>
    </location>
</feature>
<feature type="transmembrane region" description="Helical" evidence="5">
    <location>
        <begin position="407"/>
        <end position="435"/>
    </location>
</feature>
<feature type="transmembrane region" description="Helical" evidence="5">
    <location>
        <begin position="323"/>
        <end position="344"/>
    </location>
</feature>
<feature type="transmembrane region" description="Helical" evidence="5">
    <location>
        <begin position="382"/>
        <end position="401"/>
    </location>
</feature>
<dbReference type="SUPFAM" id="SSF103473">
    <property type="entry name" value="MFS general substrate transporter"/>
    <property type="match status" value="1"/>
</dbReference>
<feature type="transmembrane region" description="Helical" evidence="5">
    <location>
        <begin position="179"/>
        <end position="201"/>
    </location>
</feature>
<dbReference type="GO" id="GO:0005886">
    <property type="term" value="C:plasma membrane"/>
    <property type="evidence" value="ECO:0007669"/>
    <property type="project" value="TreeGrafter"/>
</dbReference>
<dbReference type="PROSITE" id="PS00217">
    <property type="entry name" value="SUGAR_TRANSPORT_2"/>
    <property type="match status" value="1"/>
</dbReference>
<dbReference type="PROSITE" id="PS00216">
    <property type="entry name" value="SUGAR_TRANSPORT_1"/>
    <property type="match status" value="1"/>
</dbReference>
<dbReference type="AlphaFoldDB" id="A0A226X050"/>
<protein>
    <submittedName>
        <fullName evidence="7">4-hydroxybenzoate transporter</fullName>
    </submittedName>
</protein>
<dbReference type="Gene3D" id="1.20.1250.20">
    <property type="entry name" value="MFS general substrate transporter like domains"/>
    <property type="match status" value="1"/>
</dbReference>
<dbReference type="PANTHER" id="PTHR23508:SF10">
    <property type="entry name" value="CARBOXYLIC ACID TRANSPORTER PROTEIN HOMOLOG"/>
    <property type="match status" value="1"/>
</dbReference>
<feature type="transmembrane region" description="Helical" evidence="5">
    <location>
        <begin position="260"/>
        <end position="277"/>
    </location>
</feature>
<dbReference type="InterPro" id="IPR036259">
    <property type="entry name" value="MFS_trans_sf"/>
</dbReference>
<reference evidence="8" key="1">
    <citation type="submission" date="2017-01" db="EMBL/GenBank/DDBJ databases">
        <title>Genome Analysis of Deinococcus marmoris KOPRI26562.</title>
        <authorList>
            <person name="Kim J.H."/>
            <person name="Oh H.-M."/>
        </authorList>
    </citation>
    <scope>NUCLEOTIDE SEQUENCE [LARGE SCALE GENOMIC DNA]</scope>
    <source>
        <strain evidence="8">PAMC 26633</strain>
    </source>
</reference>
<evidence type="ECO:0000256" key="1">
    <source>
        <dbReference type="ARBA" id="ARBA00004141"/>
    </source>
</evidence>
<evidence type="ECO:0000256" key="4">
    <source>
        <dbReference type="ARBA" id="ARBA00023136"/>
    </source>
</evidence>
<evidence type="ECO:0000313" key="7">
    <source>
        <dbReference type="EMBL" id="OXC76733.1"/>
    </source>
</evidence>
<sequence length="451" mass="47845">MKVDSALPVDVGLIIDEGQWTIFQKALLVLVSLAFIVDSLANNVLSVAIPAMIRDWHASRADFSKVVALGWVAVAVGTILAGWLADKFGRKPVLVASILTFSLATAFGALINDIHQLLILRVIDGVGIGGAIPIATTLLAEFTPARRRSRAVIAGMICIPLGVFLGGIIGSIILPNFGWRSLFAINGALAILVCIVLQVFMPESPRFLALKPNRRDELRRSLKRLKVEVAADARWVEADISRNSGSLHALFGRNSLRMTLGLWGGFFFCFMASYTSLNWMPAMLSSHGYGLGFSSLALSASGAGGILASIVMSKLVELFGSRIALFFPTLAAILSVSALVIIPLDPARNSLHVLLAIGVLGMSLNSMTCLAYSLCASVYPPLVKGAGLGSAGAIGRIGAIASSYSAIAVLAIGSTAFFVFIAASALVSMVFLATIKRQIPNDRMFVSRKLR</sequence>
<feature type="transmembrane region" description="Helical" evidence="5">
    <location>
        <begin position="117"/>
        <end position="139"/>
    </location>
</feature>
<evidence type="ECO:0000256" key="5">
    <source>
        <dbReference type="SAM" id="Phobius"/>
    </source>
</evidence>
<keyword evidence="3 5" id="KW-1133">Transmembrane helix</keyword>
<comment type="caution">
    <text evidence="7">The sequence shown here is derived from an EMBL/GenBank/DDBJ whole genome shotgun (WGS) entry which is preliminary data.</text>
</comment>
<dbReference type="GO" id="GO:0046943">
    <property type="term" value="F:carboxylic acid transmembrane transporter activity"/>
    <property type="evidence" value="ECO:0007669"/>
    <property type="project" value="TreeGrafter"/>
</dbReference>
<dbReference type="PANTHER" id="PTHR23508">
    <property type="entry name" value="CARBOXYLIC ACID TRANSPORTER PROTEIN HOMOLOG"/>
    <property type="match status" value="1"/>
</dbReference>
<feature type="transmembrane region" description="Helical" evidence="5">
    <location>
        <begin position="289"/>
        <end position="311"/>
    </location>
</feature>
<feature type="domain" description="Major facilitator superfamily (MFS) profile" evidence="6">
    <location>
        <begin position="27"/>
        <end position="440"/>
    </location>
</feature>
<feature type="transmembrane region" description="Helical" evidence="5">
    <location>
        <begin position="65"/>
        <end position="85"/>
    </location>
</feature>